<evidence type="ECO:0000256" key="5">
    <source>
        <dbReference type="ARBA" id="ARBA00022679"/>
    </source>
</evidence>
<reference evidence="14 15" key="1">
    <citation type="submission" date="2023-02" db="EMBL/GenBank/DDBJ databases">
        <title>Genome sequence of Lentisphaera profundi SAORIC-696.</title>
        <authorList>
            <person name="Kim e."/>
            <person name="Cho J.-C."/>
            <person name="Choi A."/>
            <person name="Kang I."/>
        </authorList>
    </citation>
    <scope>NUCLEOTIDE SEQUENCE [LARGE SCALE GENOMIC DNA]</scope>
    <source>
        <strain evidence="14 15">SAORIC-696</strain>
    </source>
</reference>
<dbReference type="NCBIfam" id="NF008312">
    <property type="entry name" value="PRK11100.1"/>
    <property type="match status" value="1"/>
</dbReference>
<dbReference type="InterPro" id="IPR003660">
    <property type="entry name" value="HAMP_dom"/>
</dbReference>
<dbReference type="PROSITE" id="PS50109">
    <property type="entry name" value="HIS_KIN"/>
    <property type="match status" value="1"/>
</dbReference>
<dbReference type="EMBL" id="CP117812">
    <property type="protein sequence ID" value="WDE98660.1"/>
    <property type="molecule type" value="Genomic_DNA"/>
</dbReference>
<evidence type="ECO:0000256" key="11">
    <source>
        <dbReference type="SAM" id="Phobius"/>
    </source>
</evidence>
<dbReference type="PANTHER" id="PTHR45436">
    <property type="entry name" value="SENSOR HISTIDINE KINASE YKOH"/>
    <property type="match status" value="1"/>
</dbReference>
<comment type="catalytic activity">
    <reaction evidence="1">
        <text>ATP + protein L-histidine = ADP + protein N-phospho-L-histidine.</text>
        <dbReference type="EC" id="2.7.13.3"/>
    </reaction>
</comment>
<dbReference type="GO" id="GO:0004673">
    <property type="term" value="F:protein histidine kinase activity"/>
    <property type="evidence" value="ECO:0007669"/>
    <property type="project" value="UniProtKB-EC"/>
</dbReference>
<keyword evidence="10 11" id="KW-0472">Membrane</keyword>
<comment type="subcellular location">
    <subcellularLocation>
        <location evidence="2">Membrane</location>
    </subcellularLocation>
</comment>
<feature type="transmembrane region" description="Helical" evidence="11">
    <location>
        <begin position="6"/>
        <end position="25"/>
    </location>
</feature>
<dbReference type="Pfam" id="PF00512">
    <property type="entry name" value="HisKA"/>
    <property type="match status" value="1"/>
</dbReference>
<evidence type="ECO:0000256" key="3">
    <source>
        <dbReference type="ARBA" id="ARBA00012438"/>
    </source>
</evidence>
<evidence type="ECO:0000313" key="15">
    <source>
        <dbReference type="Proteomes" id="UP001214250"/>
    </source>
</evidence>
<feature type="domain" description="Histidine kinase" evidence="12">
    <location>
        <begin position="271"/>
        <end position="484"/>
    </location>
</feature>
<keyword evidence="8 11" id="KW-1133">Transmembrane helix</keyword>
<dbReference type="RefSeq" id="WP_274153531.1">
    <property type="nucleotide sequence ID" value="NZ_CP117812.1"/>
</dbReference>
<dbReference type="SMART" id="SM00387">
    <property type="entry name" value="HATPase_c"/>
    <property type="match status" value="1"/>
</dbReference>
<dbReference type="Pfam" id="PF02518">
    <property type="entry name" value="HATPase_c"/>
    <property type="match status" value="1"/>
</dbReference>
<proteinExistence type="predicted"/>
<name>A0ABY7VWP3_9BACT</name>
<dbReference type="InterPro" id="IPR050428">
    <property type="entry name" value="TCS_sensor_his_kinase"/>
</dbReference>
<dbReference type="PANTHER" id="PTHR45436:SF10">
    <property type="entry name" value="HISTIDINE KINASE"/>
    <property type="match status" value="1"/>
</dbReference>
<dbReference type="CDD" id="cd00082">
    <property type="entry name" value="HisKA"/>
    <property type="match status" value="1"/>
</dbReference>
<dbReference type="InterPro" id="IPR003594">
    <property type="entry name" value="HATPase_dom"/>
</dbReference>
<dbReference type="Gene3D" id="1.10.287.130">
    <property type="match status" value="1"/>
</dbReference>
<keyword evidence="7 14" id="KW-0418">Kinase</keyword>
<dbReference type="EC" id="2.7.13.3" evidence="3"/>
<evidence type="ECO:0000256" key="4">
    <source>
        <dbReference type="ARBA" id="ARBA00022553"/>
    </source>
</evidence>
<evidence type="ECO:0000256" key="8">
    <source>
        <dbReference type="ARBA" id="ARBA00022989"/>
    </source>
</evidence>
<evidence type="ECO:0000256" key="10">
    <source>
        <dbReference type="ARBA" id="ARBA00023136"/>
    </source>
</evidence>
<dbReference type="PRINTS" id="PR00344">
    <property type="entry name" value="BCTRLSENSOR"/>
</dbReference>
<dbReference type="InterPro" id="IPR036890">
    <property type="entry name" value="HATPase_C_sf"/>
</dbReference>
<dbReference type="SMART" id="SM00388">
    <property type="entry name" value="HisKA"/>
    <property type="match status" value="1"/>
</dbReference>
<evidence type="ECO:0000313" key="14">
    <source>
        <dbReference type="EMBL" id="WDE98660.1"/>
    </source>
</evidence>
<evidence type="ECO:0000259" key="12">
    <source>
        <dbReference type="PROSITE" id="PS50109"/>
    </source>
</evidence>
<evidence type="ECO:0000256" key="6">
    <source>
        <dbReference type="ARBA" id="ARBA00022692"/>
    </source>
</evidence>
<keyword evidence="5 14" id="KW-0808">Transferase</keyword>
<dbReference type="SUPFAM" id="SSF47384">
    <property type="entry name" value="Homodimeric domain of signal transducing histidine kinase"/>
    <property type="match status" value="1"/>
</dbReference>
<evidence type="ECO:0000256" key="9">
    <source>
        <dbReference type="ARBA" id="ARBA00023012"/>
    </source>
</evidence>
<evidence type="ECO:0000256" key="1">
    <source>
        <dbReference type="ARBA" id="ARBA00000085"/>
    </source>
</evidence>
<sequence>MTRLTIKQRIILTFGIISALAIYLFTDSLNTNARRHYLEASEELMYDQVFTLRSLIYALRSDSDPMALAPLKNTFDQHSQEPKLTPKAQIYALEKWGSDTELYLTDATGKIIFHSANNQEMGNDFSHWRNITLALAGDYGARATRADKDLPSSSVLHVSLPIYDHNKNISGTITYVKPVKRLSLYLDRAREKIIRTALLTLALLILLCFYFTRRIVRPIEALTDYAKSVGEGQRPQLPATPYGEIKILAHTMEEILKKLDGKAYVESYMQTLSHELKSPLAAMHGALELLDEASPEQAEKLCSNLRKETTRMTQMVENILFLSRLENQAKPMEMQKLDLKKLCQKILDESRERFPHYQFSWQSEVDESPIVGNDFLLQLAINNLIKNAVEFSPEESTIEVKMERDDNCYHITINDQGSGIPDYALEKIFDRFYSLPRPNNGRKSSGLGLAIVREILTHHQSTIKFLSPTDKKGTQVRVSFPINL</sequence>
<gene>
    <name evidence="14" type="primary">creC</name>
    <name evidence="14" type="ORF">PQO03_12515</name>
</gene>
<accession>A0ABY7VWP3</accession>
<evidence type="ECO:0000256" key="7">
    <source>
        <dbReference type="ARBA" id="ARBA00022777"/>
    </source>
</evidence>
<organism evidence="14 15">
    <name type="scientific">Lentisphaera profundi</name>
    <dbReference type="NCBI Taxonomy" id="1658616"/>
    <lineage>
        <taxon>Bacteria</taxon>
        <taxon>Pseudomonadati</taxon>
        <taxon>Lentisphaerota</taxon>
        <taxon>Lentisphaeria</taxon>
        <taxon>Lentisphaerales</taxon>
        <taxon>Lentisphaeraceae</taxon>
        <taxon>Lentisphaera</taxon>
    </lineage>
</organism>
<dbReference type="Gene3D" id="6.10.340.10">
    <property type="match status" value="1"/>
</dbReference>
<feature type="domain" description="HAMP" evidence="13">
    <location>
        <begin position="213"/>
        <end position="264"/>
    </location>
</feature>
<evidence type="ECO:0000259" key="13">
    <source>
        <dbReference type="PROSITE" id="PS50885"/>
    </source>
</evidence>
<dbReference type="PROSITE" id="PS50885">
    <property type="entry name" value="HAMP"/>
    <property type="match status" value="1"/>
</dbReference>
<feature type="transmembrane region" description="Helical" evidence="11">
    <location>
        <begin position="193"/>
        <end position="212"/>
    </location>
</feature>
<evidence type="ECO:0000256" key="2">
    <source>
        <dbReference type="ARBA" id="ARBA00004370"/>
    </source>
</evidence>
<dbReference type="SUPFAM" id="SSF55874">
    <property type="entry name" value="ATPase domain of HSP90 chaperone/DNA topoisomerase II/histidine kinase"/>
    <property type="match status" value="1"/>
</dbReference>
<dbReference type="InterPro" id="IPR036097">
    <property type="entry name" value="HisK_dim/P_sf"/>
</dbReference>
<keyword evidence="9" id="KW-0902">Two-component regulatory system</keyword>
<keyword evidence="15" id="KW-1185">Reference proteome</keyword>
<dbReference type="Gene3D" id="3.30.565.10">
    <property type="entry name" value="Histidine kinase-like ATPase, C-terminal domain"/>
    <property type="match status" value="1"/>
</dbReference>
<keyword evidence="4" id="KW-0597">Phosphoprotein</keyword>
<dbReference type="Proteomes" id="UP001214250">
    <property type="component" value="Chromosome 2"/>
</dbReference>
<dbReference type="InterPro" id="IPR003661">
    <property type="entry name" value="HisK_dim/P_dom"/>
</dbReference>
<dbReference type="InterPro" id="IPR005467">
    <property type="entry name" value="His_kinase_dom"/>
</dbReference>
<dbReference type="InterPro" id="IPR004358">
    <property type="entry name" value="Sig_transdc_His_kin-like_C"/>
</dbReference>
<keyword evidence="6 11" id="KW-0812">Transmembrane</keyword>
<protein>
    <recommendedName>
        <fullName evidence="3">histidine kinase</fullName>
        <ecNumber evidence="3">2.7.13.3</ecNumber>
    </recommendedName>
</protein>